<evidence type="ECO:0000256" key="10">
    <source>
        <dbReference type="ARBA" id="ARBA00024535"/>
    </source>
</evidence>
<dbReference type="Pfam" id="PF03331">
    <property type="entry name" value="LpxC"/>
    <property type="match status" value="1"/>
</dbReference>
<accession>A0A381VFU9</accession>
<dbReference type="Gene3D" id="3.30.1700.10">
    <property type="entry name" value="lpxc deacetylase, domain 2"/>
    <property type="match status" value="1"/>
</dbReference>
<keyword evidence="9" id="KW-0443">Lipid metabolism</keyword>
<dbReference type="SUPFAM" id="SSF54211">
    <property type="entry name" value="Ribosomal protein S5 domain 2-like"/>
    <property type="match status" value="2"/>
</dbReference>
<evidence type="ECO:0000313" key="11">
    <source>
        <dbReference type="EMBL" id="SVA38527.1"/>
    </source>
</evidence>
<dbReference type="HAMAP" id="MF_00388">
    <property type="entry name" value="LpxC"/>
    <property type="match status" value="1"/>
</dbReference>
<name>A0A381VFU9_9ZZZZ</name>
<evidence type="ECO:0000256" key="8">
    <source>
        <dbReference type="ARBA" id="ARBA00022833"/>
    </source>
</evidence>
<comment type="catalytic activity">
    <reaction evidence="10">
        <text>a UDP-3-O-[(3R)-3-hydroxyacyl]-N-acetyl-alpha-D-glucosamine + H2O = a UDP-3-O-[(3R)-3-hydroxyacyl]-alpha-D-glucosamine + acetate</text>
        <dbReference type="Rhea" id="RHEA:67816"/>
        <dbReference type="ChEBI" id="CHEBI:15377"/>
        <dbReference type="ChEBI" id="CHEBI:30089"/>
        <dbReference type="ChEBI" id="CHEBI:137740"/>
        <dbReference type="ChEBI" id="CHEBI:173225"/>
        <dbReference type="EC" id="3.5.1.108"/>
    </reaction>
</comment>
<dbReference type="AlphaFoldDB" id="A0A381VFU9"/>
<dbReference type="EC" id="3.5.1.108" evidence="3"/>
<dbReference type="PANTHER" id="PTHR33694">
    <property type="entry name" value="UDP-3-O-ACYL-N-ACETYLGLUCOSAMINE DEACETYLASE 1, MITOCHONDRIAL-RELATED"/>
    <property type="match status" value="1"/>
</dbReference>
<sequence>MSVLNQKTIKQSITIKGVGLHTGFMTNMKINPGAPNTGIIFKRTDLKKNNYIIPSVFNVSNTTLCTTVSNEFGVKILTIEHLMGALFGKGIDNAFIEIDSEEVPILDGSAKIFIEKINSAGIKTSNIPIKIIKIEKKVSFKNGAKSISIEPNKISLDIDFEIKYNNPLIGTQRNLVNVYQSDLTEIYNSRTFCLYEDIEKLKKMNLAKGGSLENAVVVKDDKVINEEGLRNSKEFVNHKILDCMGDLYLSGYKIIGKVISSQGGHKLTNQLLRKLFDEKSNFSIIEIKEKNIPHSLIHRNFLKSIA</sequence>
<evidence type="ECO:0000256" key="4">
    <source>
        <dbReference type="ARBA" id="ARBA00022516"/>
    </source>
</evidence>
<dbReference type="InterPro" id="IPR020568">
    <property type="entry name" value="Ribosomal_Su5_D2-typ_SF"/>
</dbReference>
<protein>
    <recommendedName>
        <fullName evidence="3">UDP-3-O-acyl-N-acetylglucosamine deacetylase</fullName>
        <ecNumber evidence="3">3.5.1.108</ecNumber>
    </recommendedName>
</protein>
<proteinExistence type="inferred from homology"/>
<keyword evidence="6" id="KW-0479">Metal-binding</keyword>
<evidence type="ECO:0000256" key="5">
    <source>
        <dbReference type="ARBA" id="ARBA00022556"/>
    </source>
</evidence>
<organism evidence="11">
    <name type="scientific">marine metagenome</name>
    <dbReference type="NCBI Taxonomy" id="408172"/>
    <lineage>
        <taxon>unclassified sequences</taxon>
        <taxon>metagenomes</taxon>
        <taxon>ecological metagenomes</taxon>
    </lineage>
</organism>
<evidence type="ECO:0000256" key="9">
    <source>
        <dbReference type="ARBA" id="ARBA00023098"/>
    </source>
</evidence>
<dbReference type="NCBIfam" id="TIGR00325">
    <property type="entry name" value="lpxC"/>
    <property type="match status" value="1"/>
</dbReference>
<dbReference type="GO" id="GO:0009245">
    <property type="term" value="P:lipid A biosynthetic process"/>
    <property type="evidence" value="ECO:0007669"/>
    <property type="project" value="UniProtKB-KW"/>
</dbReference>
<dbReference type="UniPathway" id="UPA00359">
    <property type="reaction ID" value="UER00478"/>
</dbReference>
<keyword evidence="8" id="KW-0862">Zinc</keyword>
<dbReference type="EMBL" id="UINC01008564">
    <property type="protein sequence ID" value="SVA38527.1"/>
    <property type="molecule type" value="Genomic_DNA"/>
</dbReference>
<dbReference type="GO" id="GO:0103117">
    <property type="term" value="F:UDP-3-O-acyl-N-acetylglucosamine deacetylase activity"/>
    <property type="evidence" value="ECO:0007669"/>
    <property type="project" value="UniProtKB-EC"/>
</dbReference>
<dbReference type="InterPro" id="IPR015870">
    <property type="entry name" value="UDP-acyl_N-AcGlcN_deAcase_N"/>
</dbReference>
<dbReference type="InterPro" id="IPR011334">
    <property type="entry name" value="UDP-acyl_GlcNac_deAcase_C"/>
</dbReference>
<dbReference type="Gene3D" id="3.30.230.20">
    <property type="entry name" value="lpxc deacetylase, domain 1"/>
    <property type="match status" value="1"/>
</dbReference>
<comment type="pathway">
    <text evidence="2">Glycolipid biosynthesis; lipid IV(A) biosynthesis; lipid IV(A) from (3R)-3-hydroxytetradecanoyl-[acyl-carrier-protein] and UDP-N-acetyl-alpha-D-glucosamine: step 2/6.</text>
</comment>
<reference evidence="11" key="1">
    <citation type="submission" date="2018-05" db="EMBL/GenBank/DDBJ databases">
        <authorList>
            <person name="Lanie J.A."/>
            <person name="Ng W.-L."/>
            <person name="Kazmierczak K.M."/>
            <person name="Andrzejewski T.M."/>
            <person name="Davidsen T.M."/>
            <person name="Wayne K.J."/>
            <person name="Tettelin H."/>
            <person name="Glass J.I."/>
            <person name="Rusch D."/>
            <person name="Podicherti R."/>
            <person name="Tsui H.-C.T."/>
            <person name="Winkler M.E."/>
        </authorList>
    </citation>
    <scope>NUCLEOTIDE SEQUENCE</scope>
</reference>
<keyword evidence="5" id="KW-0441">Lipid A biosynthesis</keyword>
<evidence type="ECO:0000256" key="3">
    <source>
        <dbReference type="ARBA" id="ARBA00012745"/>
    </source>
</evidence>
<dbReference type="GO" id="GO:0046872">
    <property type="term" value="F:metal ion binding"/>
    <property type="evidence" value="ECO:0007669"/>
    <property type="project" value="UniProtKB-KW"/>
</dbReference>
<evidence type="ECO:0000256" key="6">
    <source>
        <dbReference type="ARBA" id="ARBA00022723"/>
    </source>
</evidence>
<keyword evidence="4" id="KW-0444">Lipid biosynthesis</keyword>
<dbReference type="GO" id="GO:0016020">
    <property type="term" value="C:membrane"/>
    <property type="evidence" value="ECO:0007669"/>
    <property type="project" value="GOC"/>
</dbReference>
<evidence type="ECO:0000256" key="2">
    <source>
        <dbReference type="ARBA" id="ARBA00005002"/>
    </source>
</evidence>
<keyword evidence="7" id="KW-0378">Hydrolase</keyword>
<evidence type="ECO:0000256" key="7">
    <source>
        <dbReference type="ARBA" id="ARBA00022801"/>
    </source>
</evidence>
<comment type="cofactor">
    <cofactor evidence="1">
        <name>Zn(2+)</name>
        <dbReference type="ChEBI" id="CHEBI:29105"/>
    </cofactor>
</comment>
<evidence type="ECO:0000256" key="1">
    <source>
        <dbReference type="ARBA" id="ARBA00001947"/>
    </source>
</evidence>
<dbReference type="PANTHER" id="PTHR33694:SF1">
    <property type="entry name" value="UDP-3-O-ACYL-N-ACETYLGLUCOSAMINE DEACETYLASE 1, MITOCHONDRIAL-RELATED"/>
    <property type="match status" value="1"/>
</dbReference>
<dbReference type="InterPro" id="IPR004463">
    <property type="entry name" value="UDP-acyl_GlcNac_deAcase"/>
</dbReference>
<gene>
    <name evidence="11" type="ORF">METZ01_LOCUS91381</name>
</gene>